<protein>
    <recommendedName>
        <fullName evidence="4">SRPBCC family protein</fullName>
    </recommendedName>
</protein>
<dbReference type="EMBL" id="CP016768">
    <property type="protein sequence ID" value="ASY08990.1"/>
    <property type="molecule type" value="Genomic_DNA"/>
</dbReference>
<dbReference type="Proteomes" id="UP000217153">
    <property type="component" value="Chromosome"/>
</dbReference>
<dbReference type="AlphaFoldDB" id="A0A249JWU4"/>
<evidence type="ECO:0000313" key="3">
    <source>
        <dbReference type="Proteomes" id="UP000217153"/>
    </source>
</evidence>
<keyword evidence="1" id="KW-1133">Transmembrane helix</keyword>
<dbReference type="OrthoDB" id="4823586at2"/>
<keyword evidence="1" id="KW-0472">Membrane</keyword>
<dbReference type="SUPFAM" id="SSF55961">
    <property type="entry name" value="Bet v1-like"/>
    <property type="match status" value="1"/>
</dbReference>
<dbReference type="InterPro" id="IPR023393">
    <property type="entry name" value="START-like_dom_sf"/>
</dbReference>
<evidence type="ECO:0000256" key="1">
    <source>
        <dbReference type="SAM" id="Phobius"/>
    </source>
</evidence>
<evidence type="ECO:0000313" key="2">
    <source>
        <dbReference type="EMBL" id="ASY08990.1"/>
    </source>
</evidence>
<dbReference type="RefSeq" id="WP_095680302.1">
    <property type="nucleotide sequence ID" value="NZ_CP016768.2"/>
</dbReference>
<reference evidence="3" key="1">
    <citation type="submission" date="2016-10" db="EMBL/GenBank/DDBJ databases">
        <title>High microdiversification within the ubiquitous acI lineage of Actinobacteria.</title>
        <authorList>
            <person name="Neuenschwander S.M."/>
            <person name="Salcher M."/>
            <person name="Ghai R."/>
            <person name="Pernthaler J."/>
        </authorList>
    </citation>
    <scope>NUCLEOTIDE SEQUENCE [LARGE SCALE GENOMIC DNA]</scope>
</reference>
<keyword evidence="1" id="KW-0812">Transmembrane</keyword>
<keyword evidence="3" id="KW-1185">Reference proteome</keyword>
<gene>
    <name evidence="2" type="ORF">B1s21122_01235</name>
</gene>
<proteinExistence type="predicted"/>
<feature type="transmembrane region" description="Helical" evidence="1">
    <location>
        <begin position="122"/>
        <end position="144"/>
    </location>
</feature>
<dbReference type="CDD" id="cd07812">
    <property type="entry name" value="SRPBCC"/>
    <property type="match status" value="1"/>
</dbReference>
<evidence type="ECO:0008006" key="4">
    <source>
        <dbReference type="Google" id="ProtNLM"/>
    </source>
</evidence>
<name>A0A249JWU4_9ACTN</name>
<dbReference type="KEGG" id="abam:B1s21122_01235"/>
<sequence length="153" mass="17605">MNKLSNLTLTIKINKPVDEVWRSLVDWKGQSKWMLQTKVWSELDQDRTVKNGKGVLIFAFTGIFPKLYPKLKLGILDTMEVTNWKPPHICEVMHIGRVIRGTGKFELKKVRGGTIFYWQEEVIAPALILLFAKPALLIGVWLSLRRFARQVSA</sequence>
<organism evidence="2 3">
    <name type="scientific">Candidatus Nanopelagicus limnae</name>
    <dbReference type="NCBI Taxonomy" id="1884634"/>
    <lineage>
        <taxon>Bacteria</taxon>
        <taxon>Bacillati</taxon>
        <taxon>Actinomycetota</taxon>
        <taxon>Actinomycetes</taxon>
        <taxon>Candidatus Nanopelagicales</taxon>
        <taxon>Candidatus Nanopelagicaceae</taxon>
        <taxon>Candidatus Nanopelagicus</taxon>
    </lineage>
</organism>
<dbReference type="Gene3D" id="3.30.530.20">
    <property type="match status" value="1"/>
</dbReference>
<accession>A0A249JWU4</accession>